<dbReference type="Pfam" id="PF00512">
    <property type="entry name" value="HisKA"/>
    <property type="match status" value="1"/>
</dbReference>
<keyword evidence="7" id="KW-0547">Nucleotide-binding</keyword>
<protein>
    <recommendedName>
        <fullName evidence="15">Sensory/regulatory protein RpfC</fullName>
        <ecNumber evidence="3">2.7.13.3</ecNumber>
    </recommendedName>
    <alternativeName>
        <fullName evidence="16">Virulence sensor protein BvgS</fullName>
    </alternativeName>
</protein>
<dbReference type="eggNOG" id="COG2202">
    <property type="taxonomic scope" value="Bacteria"/>
</dbReference>
<evidence type="ECO:0000256" key="18">
    <source>
        <dbReference type="PROSITE-ProRule" id="PRU00169"/>
    </source>
</evidence>
<dbReference type="KEGG" id="cvi:CV_1621"/>
<dbReference type="Gene3D" id="3.30.565.10">
    <property type="entry name" value="Histidine kinase-like ATPase, C-terminal domain"/>
    <property type="match status" value="1"/>
</dbReference>
<dbReference type="Pfam" id="PF03924">
    <property type="entry name" value="CHASE"/>
    <property type="match status" value="1"/>
</dbReference>
<keyword evidence="6 20" id="KW-0812">Transmembrane</keyword>
<feature type="domain" description="PAS" evidence="23">
    <location>
        <begin position="349"/>
        <end position="420"/>
    </location>
</feature>
<keyword evidence="5 27" id="KW-0808">Transferase</keyword>
<dbReference type="Pfam" id="PF01627">
    <property type="entry name" value="Hpt"/>
    <property type="match status" value="1"/>
</dbReference>
<dbReference type="SUPFAM" id="SSF47384">
    <property type="entry name" value="Homodimeric domain of signal transducing histidine kinase"/>
    <property type="match status" value="1"/>
</dbReference>
<dbReference type="eggNOG" id="COG0745">
    <property type="taxonomic scope" value="Bacteria"/>
</dbReference>
<dbReference type="SMART" id="SM00387">
    <property type="entry name" value="HATPase_c"/>
    <property type="match status" value="1"/>
</dbReference>
<dbReference type="SUPFAM" id="SSF55874">
    <property type="entry name" value="ATPase domain of HSP90 chaperone/DNA topoisomerase II/histidine kinase"/>
    <property type="match status" value="1"/>
</dbReference>
<feature type="domain" description="PAC" evidence="24">
    <location>
        <begin position="423"/>
        <end position="475"/>
    </location>
</feature>
<feature type="domain" description="Histidine kinase" evidence="21">
    <location>
        <begin position="1033"/>
        <end position="1254"/>
    </location>
</feature>
<dbReference type="SMART" id="SM00388">
    <property type="entry name" value="HisKA"/>
    <property type="match status" value="1"/>
</dbReference>
<comment type="function">
    <text evidence="13">Member of the two-component regulatory system BvgS/BvgA. Phosphorylates BvgA via a four-step phosphorelay in response to environmental signals.</text>
</comment>
<dbReference type="PROSITE" id="PS50113">
    <property type="entry name" value="PAC"/>
    <property type="match status" value="4"/>
</dbReference>
<dbReference type="Pfam" id="PF00072">
    <property type="entry name" value="Response_reg"/>
    <property type="match status" value="2"/>
</dbReference>
<dbReference type="PROSITE" id="PS50110">
    <property type="entry name" value="RESPONSE_REGULATORY"/>
    <property type="match status" value="2"/>
</dbReference>
<dbReference type="Gene3D" id="3.30.450.350">
    <property type="entry name" value="CHASE domain"/>
    <property type="match status" value="1"/>
</dbReference>
<dbReference type="Pfam" id="PF08447">
    <property type="entry name" value="PAS_3"/>
    <property type="match status" value="1"/>
</dbReference>
<evidence type="ECO:0000256" key="7">
    <source>
        <dbReference type="ARBA" id="ARBA00022741"/>
    </source>
</evidence>
<keyword evidence="12 20" id="KW-0472">Membrane</keyword>
<dbReference type="InterPro" id="IPR000700">
    <property type="entry name" value="PAS-assoc_C"/>
</dbReference>
<dbReference type="CDD" id="cd00088">
    <property type="entry name" value="HPT"/>
    <property type="match status" value="1"/>
</dbReference>
<dbReference type="STRING" id="243365.CV_1621"/>
<dbReference type="InterPro" id="IPR006189">
    <property type="entry name" value="CHASE_dom"/>
</dbReference>
<feature type="domain" description="PAC" evidence="24">
    <location>
        <begin position="965"/>
        <end position="1015"/>
    </location>
</feature>
<evidence type="ECO:0000256" key="2">
    <source>
        <dbReference type="ARBA" id="ARBA00004370"/>
    </source>
</evidence>
<dbReference type="eggNOG" id="COG0642">
    <property type="taxonomic scope" value="Bacteria"/>
</dbReference>
<evidence type="ECO:0000256" key="4">
    <source>
        <dbReference type="ARBA" id="ARBA00022553"/>
    </source>
</evidence>
<dbReference type="PROSITE" id="PS50112">
    <property type="entry name" value="PAS"/>
    <property type="match status" value="3"/>
</dbReference>
<dbReference type="InterPro" id="IPR004358">
    <property type="entry name" value="Sig_transdc_His_kin-like_C"/>
</dbReference>
<dbReference type="eggNOG" id="COG2198">
    <property type="taxonomic scope" value="Bacteria"/>
</dbReference>
<feature type="modified residue" description="Phosphohistidine" evidence="17">
    <location>
        <position position="1613"/>
    </location>
</feature>
<evidence type="ECO:0000259" key="26">
    <source>
        <dbReference type="PROSITE" id="PS50894"/>
    </source>
</evidence>
<sequence>MSEHCDSSAWMKKPLLPASATALLVLLLGAVLSLSLGWKVSRDNRERVDAELRREARQLGVEVAARIRRYQNGLGGARGAIASNGEHGINRQRFRVYTQSLNAAVEFPGLLGFGYARRVPPQRVAEFVRQERRDGEPGFSIRQLRPHEGERAVIVYFEPEPGNRFVIGVDIASEPSRRAAAEAALRSGQARLSEPIALMPHPEDKAQAFLLLLPVYAGGATPASEEGRLRAGFGWVFAPIRAQDAMAGLMADLPGVAVELADVTDGRKAVFFQGGSNPAQPIAAASELQPLFGRDWRLSLRAGPAFADSLKLPSAALVASSGLAASVLSALLALVVGRNRQRRRELLAAQSRLAAIVEGSVDAIISKTLDGVVTSWNLSAERLFGYRADEAVGQPLAKLIVPEDRRGEEVDILRRIARGERIEHFETVRMRKDGSLLIVSVSISPVLDEAGRVVGASKVLRDLSEQKRIKAELQVLSENLEQRVADRTAELDQAWRTLQTVLDAVPFIIGYWDCDQINRVANHAYRTWFGIDPGALPGMRMRDLLGEPLYQANLPHIEAVLGGEPQVFERQICGQDGVVRHSLTTYLPDLVNDEVRGFYAIVQDISEQVESRSRLTSALKERELLLDTINQQLLYTATDTDGRILEANDLFCQVHGYERKELLGWDHRKLSAGVHPAMFWQSLWRTIASGRVWRGEVCNQTREGRQRWFDTVIVPHAGDSGRIERYIALRIDITERKLADAELARVHGMLSNVLRAASEVAIIAADVHGVVSLFNSGAQRMLGYSENEMVGRAMLTHFHLPEELREHGEALSQRYERQVEGLRALVQEPEASGAETREWTYVRKDGSQLQVSLMVTAMRDADELVVGYLAIAADITIPQRQQRELVAARDQLQLAAEVAQLGVWSWSPADNQLRWNAQMFEIYRQPPELAERGLEYRHWRERVHPDDVDSVEADLRALLERGEAMDRVFRVRLPDGEMRYVQVGARLERHGDGVRVTGINRDITETRAYEQNLLEAKRQAEEASMVKSQFLANMSHEIRTPMNAVLGLLQLMQHTRLDERQLDYVGKIQAAAKSLLGLLNDILDFSKIDAGKLQLDLHPFDLEGLMRELAVVLSGNTNDKDVEVLFRMEPTLPAMLIGDKLRLQQILINLAGNALKFTTQGQVVLAVRERARREGEVELRIEVSDTGIGIAPEQLSRIFEGFTQAEASTTRRFGGTGLGLVISRRLVELMGGQLRVESQLGCGSRFWFDLTLGMAADQPLAQLPEPLGQLNVLVVDDNPLAGEILMDTISTVGWRAEYADGGEEALEKVHGAGSAGQRYDVVLMDWRMPGLDGVGVAEVMRQQLAGDKPPVIIMVTAFGREVLAEAAERPNPPFNDFLTKPITPQQLVDAVVRSVTGEGEAERTPATTAFGRRLDGMSVLLVEDNALNRQVASELLQEEGARVSLAEGGLSGVSQAVSADPAFDIVIMDVQMPDIDGLEATRRIRADMRCQRLPILAMTANASQADRAACLAAGMNDHVGKPIDIDELVPKLLALAGREGGPDGTAASVPAPRADDSGALVESLPSRLRRFGNKLRVYRAALATFRPECETLLSGIAESGRLDARPELASGLHTLKGLAATLGAQALSRLAAELEKRARDGEAISGEDLERLRGLLGDSVAQLFDSLPAEETGKTAKPLPDGDWRRQLRDILALLEDSNLAAIDLVDELLDRPLGAQEDSVREVAACVQRLQFEQAIAIVRELLALAD</sequence>
<dbReference type="InterPro" id="IPR013655">
    <property type="entry name" value="PAS_fold_3"/>
</dbReference>
<dbReference type="InterPro" id="IPR003661">
    <property type="entry name" value="HisK_dim/P_dom"/>
</dbReference>
<dbReference type="CDD" id="cd00082">
    <property type="entry name" value="HisKA"/>
    <property type="match status" value="1"/>
</dbReference>
<evidence type="ECO:0000256" key="1">
    <source>
        <dbReference type="ARBA" id="ARBA00000085"/>
    </source>
</evidence>
<evidence type="ECO:0000256" key="17">
    <source>
        <dbReference type="PROSITE-ProRule" id="PRU00110"/>
    </source>
</evidence>
<accession>Q7NXK5</accession>
<dbReference type="FunFam" id="3.30.565.10:FF:000010">
    <property type="entry name" value="Sensor histidine kinase RcsC"/>
    <property type="match status" value="1"/>
</dbReference>
<dbReference type="Gene3D" id="1.20.120.160">
    <property type="entry name" value="HPT domain"/>
    <property type="match status" value="1"/>
</dbReference>
<feature type="domain" description="PAC" evidence="24">
    <location>
        <begin position="691"/>
        <end position="745"/>
    </location>
</feature>
<keyword evidence="10 20" id="KW-1133">Transmembrane helix</keyword>
<dbReference type="Pfam" id="PF00989">
    <property type="entry name" value="PAS"/>
    <property type="match status" value="1"/>
</dbReference>
<evidence type="ECO:0000256" key="3">
    <source>
        <dbReference type="ARBA" id="ARBA00012438"/>
    </source>
</evidence>
<comment type="catalytic activity">
    <reaction evidence="1">
        <text>ATP + protein L-histidine = ADP + protein N-phospho-L-histidine.</text>
        <dbReference type="EC" id="2.7.13.3"/>
    </reaction>
</comment>
<evidence type="ECO:0000256" key="6">
    <source>
        <dbReference type="ARBA" id="ARBA00022692"/>
    </source>
</evidence>
<dbReference type="NCBIfam" id="TIGR00229">
    <property type="entry name" value="sensory_box"/>
    <property type="match status" value="4"/>
</dbReference>
<evidence type="ECO:0000256" key="13">
    <source>
        <dbReference type="ARBA" id="ARBA00058004"/>
    </source>
</evidence>
<dbReference type="SMART" id="SM00448">
    <property type="entry name" value="REC"/>
    <property type="match status" value="2"/>
</dbReference>
<dbReference type="GO" id="GO:0005886">
    <property type="term" value="C:plasma membrane"/>
    <property type="evidence" value="ECO:0007669"/>
    <property type="project" value="UniProtKB-SubCell"/>
</dbReference>
<dbReference type="SMART" id="SM00091">
    <property type="entry name" value="PAS"/>
    <property type="match status" value="5"/>
</dbReference>
<feature type="modified residue" description="4-aspartylphosphate" evidence="18">
    <location>
        <position position="1325"/>
    </location>
</feature>
<dbReference type="GO" id="GO:0005524">
    <property type="term" value="F:ATP binding"/>
    <property type="evidence" value="ECO:0007669"/>
    <property type="project" value="UniProtKB-KW"/>
</dbReference>
<evidence type="ECO:0000313" key="28">
    <source>
        <dbReference type="Proteomes" id="UP000001424"/>
    </source>
</evidence>
<evidence type="ECO:0000256" key="8">
    <source>
        <dbReference type="ARBA" id="ARBA00022777"/>
    </source>
</evidence>
<dbReference type="eggNOG" id="COG5000">
    <property type="taxonomic scope" value="Bacteria"/>
</dbReference>
<dbReference type="CDD" id="cd17546">
    <property type="entry name" value="REC_hyHK_CKI1_RcsC-like"/>
    <property type="match status" value="2"/>
</dbReference>
<comment type="subcellular location">
    <subcellularLocation>
        <location evidence="2">Membrane</location>
    </subcellularLocation>
</comment>
<evidence type="ECO:0000256" key="5">
    <source>
        <dbReference type="ARBA" id="ARBA00022679"/>
    </source>
</evidence>
<feature type="domain" description="HPt" evidence="26">
    <location>
        <begin position="1574"/>
        <end position="1670"/>
    </location>
</feature>
<evidence type="ECO:0000256" key="20">
    <source>
        <dbReference type="SAM" id="Phobius"/>
    </source>
</evidence>
<keyword evidence="9" id="KW-0067">ATP-binding</keyword>
<dbReference type="InterPro" id="IPR000014">
    <property type="entry name" value="PAS"/>
</dbReference>
<dbReference type="SUPFAM" id="SSF52172">
    <property type="entry name" value="CheY-like"/>
    <property type="match status" value="2"/>
</dbReference>
<dbReference type="Proteomes" id="UP000001424">
    <property type="component" value="Chromosome"/>
</dbReference>
<evidence type="ECO:0000256" key="19">
    <source>
        <dbReference type="SAM" id="Coils"/>
    </source>
</evidence>
<dbReference type="Pfam" id="PF02518">
    <property type="entry name" value="HATPase_c"/>
    <property type="match status" value="1"/>
</dbReference>
<feature type="modified residue" description="4-aspartylphosphate" evidence="18">
    <location>
        <position position="1469"/>
    </location>
</feature>
<dbReference type="PROSITE" id="PS50894">
    <property type="entry name" value="HPT"/>
    <property type="match status" value="1"/>
</dbReference>
<evidence type="ECO:0000259" key="24">
    <source>
        <dbReference type="PROSITE" id="PS50113"/>
    </source>
</evidence>
<dbReference type="PANTHER" id="PTHR45339">
    <property type="entry name" value="HYBRID SIGNAL TRANSDUCTION HISTIDINE KINASE J"/>
    <property type="match status" value="1"/>
</dbReference>
<keyword evidence="11" id="KW-0902">Two-component regulatory system</keyword>
<proteinExistence type="predicted"/>
<keyword evidence="8" id="KW-0418">Kinase</keyword>
<dbReference type="FunFam" id="1.10.287.130:FF:000002">
    <property type="entry name" value="Two-component osmosensing histidine kinase"/>
    <property type="match status" value="1"/>
</dbReference>
<dbReference type="Pfam" id="PF08448">
    <property type="entry name" value="PAS_4"/>
    <property type="match status" value="1"/>
</dbReference>
<dbReference type="CDD" id="cd16922">
    <property type="entry name" value="HATPase_EvgS-ArcB-TorS-like"/>
    <property type="match status" value="1"/>
</dbReference>
<evidence type="ECO:0000256" key="11">
    <source>
        <dbReference type="ARBA" id="ARBA00023012"/>
    </source>
</evidence>
<dbReference type="InterPro" id="IPR013767">
    <property type="entry name" value="PAS_fold"/>
</dbReference>
<dbReference type="Gene3D" id="1.10.287.130">
    <property type="match status" value="1"/>
</dbReference>
<dbReference type="InterPro" id="IPR042240">
    <property type="entry name" value="CHASE_sf"/>
</dbReference>
<dbReference type="Gene3D" id="3.40.50.2300">
    <property type="match status" value="2"/>
</dbReference>
<evidence type="ECO:0000256" key="16">
    <source>
        <dbReference type="ARBA" id="ARBA00070152"/>
    </source>
</evidence>
<dbReference type="SMART" id="SM00086">
    <property type="entry name" value="PAC"/>
    <property type="match status" value="5"/>
</dbReference>
<evidence type="ECO:0000256" key="15">
    <source>
        <dbReference type="ARBA" id="ARBA00068150"/>
    </source>
</evidence>
<feature type="domain" description="Response regulatory" evidence="22">
    <location>
        <begin position="1271"/>
        <end position="1395"/>
    </location>
</feature>
<dbReference type="GO" id="GO:0000155">
    <property type="term" value="F:phosphorelay sensor kinase activity"/>
    <property type="evidence" value="ECO:0007669"/>
    <property type="project" value="InterPro"/>
</dbReference>
<dbReference type="Gene3D" id="3.30.450.20">
    <property type="entry name" value="PAS domain"/>
    <property type="match status" value="5"/>
</dbReference>
<comment type="subunit">
    <text evidence="14">At low DSF concentrations, interacts with RpfF.</text>
</comment>
<reference evidence="27 28" key="1">
    <citation type="journal article" date="2003" name="Proc. Natl. Acad. Sci. U.S.A.">
        <title>The complete genome sequence of Chromobacterium violaceum reveals remarkable and exploitable bacterial adaptability.</title>
        <authorList>
            <person name="Vasconcelos A.T.R."/>
            <person name="de Almeida D.F."/>
            <person name="Almeida F.C."/>
            <person name="de Almeida L.G.P."/>
            <person name="de Almeida R."/>
            <person name="Goncalves J.A.A."/>
            <person name="Andrade E.M."/>
            <person name="Antonio R.V."/>
            <person name="Araripe J."/>
            <person name="de Araujo M.F.F."/>
            <person name="Filho S.A."/>
            <person name="Azevedo V."/>
            <person name="Batista A.J."/>
            <person name="Bataus L.A.M."/>
            <person name="Batista J.S."/>
            <person name="Belo A."/>
            <person name="vander Berg C."/>
            <person name="Blamey J."/>
            <person name="Bogo M."/>
            <person name="Bonato S."/>
            <person name="Bordignon J."/>
            <person name="Brito C.A."/>
            <person name="Brocchi M."/>
            <person name="Burity H.A."/>
            <person name="Camargo A.A."/>
            <person name="Cardoso D.D.P."/>
            <person name="Carneiro N.P."/>
            <person name="Carraro D.M."/>
            <person name="Carvalho C.M.B."/>
            <person name="Cascardo J.C.M."/>
            <person name="Cavada B.S."/>
            <person name="Chueire L.M.O."/>
            <person name="Pasa T.B.C."/>
            <person name="Duran N."/>
            <person name="Fagundes N."/>
            <person name="Falcao C.L."/>
            <person name="Fantinatti F."/>
            <person name="Farias I.P."/>
            <person name="Felipe M.S.S."/>
            <person name="Ferrari L.P."/>
            <person name="Ferro J.A."/>
            <person name="Ferro M.I.T."/>
            <person name="Franco G.R."/>
            <person name="Freitas N.S.A."/>
            <person name="Furlan L.R."/>
            <person name="Gazzinelli R.T."/>
            <person name="Gomes E.A."/>
            <person name="Goncalves P.R."/>
            <person name="Grangeiro T.B."/>
            <person name="Grattapaglia D."/>
            <person name="Grisard E.C."/>
            <person name="Guimaraes C.T."/>
            <person name="Hanna E.S."/>
            <person name="Hungria M."/>
            <person name="Jardim S.N."/>
            <person name="Laurino J."/>
            <person name="Leoi L.C.T."/>
            <person name="Fassarella L."/>
            <person name="Lima A."/>
            <person name="Loureiro M.F."/>
            <person name="Lyra M.C.P."/>
            <person name="Macedo M."/>
            <person name="Madeira H.M.F."/>
            <person name="Manfio G.P."/>
            <person name="Maranhao A.Q."/>
            <person name="Martins W.S."/>
            <person name="di Mauro S.M.Z."/>
            <person name="de Medeiros S.R.B."/>
            <person name="Meissner R.D.V."/>
            <person name="Menck C.F.M."/>
            <person name="Moreira M.A.M."/>
            <person name="Nascimento F.F."/>
            <person name="Nicolas M.F."/>
            <person name="Oliveira J.G."/>
            <person name="Oliveira S.C."/>
            <person name="Paixao R.F.C."/>
            <person name="Parente J.A."/>
            <person name="Pedrosa F.O."/>
            <person name="Pena S.J.D."/>
            <person name="Perreira J.O."/>
            <person name="Perreira M."/>
            <person name="Pinto L.S.R.C."/>
            <person name="Pinto L.S."/>
            <person name="Porto J.I.R."/>
            <person name="Potrich D.P."/>
            <person name="Neto C.E.R."/>
            <person name="Reis A.M.M."/>
            <person name="Rigo L.U."/>
            <person name="Rondinelli E."/>
            <person name="dos Santos E.B.P."/>
            <person name="Santos F.R."/>
            <person name="Schneider M.P.C."/>
            <person name="Seuanez H.N."/>
            <person name="Silva A.M.R."/>
            <person name="da Silva A.L.C."/>
            <person name="Silva D.W."/>
            <person name="Silva R."/>
            <person name="Simoes I.C."/>
            <person name="Simon D."/>
            <person name="Soares C.M.A."/>
            <person name="Soares R.B.A."/>
            <person name="Souza E.M."/>
            <person name="Souza K.R.L."/>
            <person name="Souza R.C."/>
            <person name="Steffens M.B.R."/>
            <person name="Steindel M."/>
            <person name="Teixeira S.R."/>
            <person name="Urmenyi T."/>
            <person name="Vettore A."/>
            <person name="Wassem R."/>
            <person name="Zaha A."/>
            <person name="Simpson A.J.G."/>
        </authorList>
    </citation>
    <scope>NUCLEOTIDE SEQUENCE [LARGE SCALE GENOMIC DNA]</scope>
    <source>
        <strain evidence="28">ATCC 12472 / DSM 30191 / JCM 1249 / NBRC 12614 / NCIMB 9131 / NCTC 9757</strain>
    </source>
</reference>
<evidence type="ECO:0000259" key="21">
    <source>
        <dbReference type="PROSITE" id="PS50109"/>
    </source>
</evidence>
<dbReference type="InterPro" id="IPR036641">
    <property type="entry name" value="HPT_dom_sf"/>
</dbReference>
<dbReference type="InterPro" id="IPR013656">
    <property type="entry name" value="PAS_4"/>
</dbReference>
<dbReference type="EC" id="2.7.13.3" evidence="3"/>
<keyword evidence="4 18" id="KW-0597">Phosphoprotein</keyword>
<dbReference type="InterPro" id="IPR035965">
    <property type="entry name" value="PAS-like_dom_sf"/>
</dbReference>
<dbReference type="Pfam" id="PF13426">
    <property type="entry name" value="PAS_9"/>
    <property type="match status" value="2"/>
</dbReference>
<dbReference type="InterPro" id="IPR003594">
    <property type="entry name" value="HATPase_dom"/>
</dbReference>
<dbReference type="InterPro" id="IPR001789">
    <property type="entry name" value="Sig_transdc_resp-reg_receiver"/>
</dbReference>
<dbReference type="SUPFAM" id="SSF47226">
    <property type="entry name" value="Histidine-containing phosphotransfer domain, HPT domain"/>
    <property type="match status" value="1"/>
</dbReference>
<evidence type="ECO:0000259" key="23">
    <source>
        <dbReference type="PROSITE" id="PS50112"/>
    </source>
</evidence>
<feature type="domain" description="CHASE" evidence="25">
    <location>
        <begin position="85"/>
        <end position="253"/>
    </location>
</feature>
<organism evidence="27 28">
    <name type="scientific">Chromobacterium violaceum (strain ATCC 12472 / DSM 30191 / JCM 1249 / CCUG 213 / NBRC 12614 / NCIMB 9131 / NCTC 9757 / MK)</name>
    <dbReference type="NCBI Taxonomy" id="243365"/>
    <lineage>
        <taxon>Bacteria</taxon>
        <taxon>Pseudomonadati</taxon>
        <taxon>Pseudomonadota</taxon>
        <taxon>Betaproteobacteria</taxon>
        <taxon>Neisseriales</taxon>
        <taxon>Chromobacteriaceae</taxon>
        <taxon>Chromobacterium</taxon>
    </lineage>
</organism>
<dbReference type="InterPro" id="IPR001610">
    <property type="entry name" value="PAC"/>
</dbReference>
<dbReference type="InterPro" id="IPR005467">
    <property type="entry name" value="His_kinase_dom"/>
</dbReference>
<evidence type="ECO:0000259" key="22">
    <source>
        <dbReference type="PROSITE" id="PS50110"/>
    </source>
</evidence>
<dbReference type="SMART" id="SM01079">
    <property type="entry name" value="CHASE"/>
    <property type="match status" value="1"/>
</dbReference>
<name>Q7NXK5_CHRVO</name>
<gene>
    <name evidence="27" type="ordered locus">CV_1621</name>
</gene>
<keyword evidence="19" id="KW-0175">Coiled coil</keyword>
<keyword evidence="28" id="KW-1185">Reference proteome</keyword>
<dbReference type="PANTHER" id="PTHR45339:SF5">
    <property type="entry name" value="HISTIDINE KINASE"/>
    <property type="match status" value="1"/>
</dbReference>
<feature type="domain" description="PAC" evidence="24">
    <location>
        <begin position="835"/>
        <end position="887"/>
    </location>
</feature>
<dbReference type="PROSITE" id="PS50839">
    <property type="entry name" value="CHASE"/>
    <property type="match status" value="1"/>
</dbReference>
<evidence type="ECO:0000256" key="9">
    <source>
        <dbReference type="ARBA" id="ARBA00022840"/>
    </source>
</evidence>
<dbReference type="InterPro" id="IPR011006">
    <property type="entry name" value="CheY-like_superfamily"/>
</dbReference>
<dbReference type="PRINTS" id="PR00344">
    <property type="entry name" value="BCTRLSENSOR"/>
</dbReference>
<feature type="domain" description="PAS" evidence="23">
    <location>
        <begin position="637"/>
        <end position="664"/>
    </location>
</feature>
<feature type="domain" description="PAS" evidence="23">
    <location>
        <begin position="746"/>
        <end position="818"/>
    </location>
</feature>
<dbReference type="InterPro" id="IPR036097">
    <property type="entry name" value="HisK_dim/P_sf"/>
</dbReference>
<dbReference type="HOGENOM" id="CLU_000445_56_0_4"/>
<feature type="domain" description="Response regulatory" evidence="22">
    <location>
        <begin position="1418"/>
        <end position="1536"/>
    </location>
</feature>
<dbReference type="InterPro" id="IPR008207">
    <property type="entry name" value="Sig_transdc_His_kin_Hpt_dom"/>
</dbReference>
<dbReference type="eggNOG" id="COG0784">
    <property type="taxonomic scope" value="Bacteria"/>
</dbReference>
<dbReference type="PROSITE" id="PS50109">
    <property type="entry name" value="HIS_KIN"/>
    <property type="match status" value="1"/>
</dbReference>
<dbReference type="eggNOG" id="COG3614">
    <property type="taxonomic scope" value="Bacteria"/>
</dbReference>
<evidence type="ECO:0000256" key="14">
    <source>
        <dbReference type="ARBA" id="ARBA00064003"/>
    </source>
</evidence>
<feature type="transmembrane region" description="Helical" evidence="20">
    <location>
        <begin position="315"/>
        <end position="336"/>
    </location>
</feature>
<evidence type="ECO:0000313" key="27">
    <source>
        <dbReference type="EMBL" id="AAQ59297.1"/>
    </source>
</evidence>
<dbReference type="CDD" id="cd00130">
    <property type="entry name" value="PAS"/>
    <property type="match status" value="5"/>
</dbReference>
<feature type="coiled-coil region" evidence="19">
    <location>
        <begin position="463"/>
        <end position="490"/>
    </location>
</feature>
<dbReference type="SUPFAM" id="SSF55785">
    <property type="entry name" value="PYP-like sensor domain (PAS domain)"/>
    <property type="match status" value="5"/>
</dbReference>
<dbReference type="GO" id="GO:0006355">
    <property type="term" value="P:regulation of DNA-templated transcription"/>
    <property type="evidence" value="ECO:0007669"/>
    <property type="project" value="InterPro"/>
</dbReference>
<dbReference type="EMBL" id="AE016825">
    <property type="protein sequence ID" value="AAQ59297.1"/>
    <property type="molecule type" value="Genomic_DNA"/>
</dbReference>
<evidence type="ECO:0000259" key="25">
    <source>
        <dbReference type="PROSITE" id="PS50839"/>
    </source>
</evidence>
<dbReference type="InterPro" id="IPR036890">
    <property type="entry name" value="HATPase_C_sf"/>
</dbReference>
<evidence type="ECO:0000256" key="12">
    <source>
        <dbReference type="ARBA" id="ARBA00023136"/>
    </source>
</evidence>
<evidence type="ECO:0000256" key="10">
    <source>
        <dbReference type="ARBA" id="ARBA00022989"/>
    </source>
</evidence>